<evidence type="ECO:0000313" key="4">
    <source>
        <dbReference type="Proteomes" id="UP001596298"/>
    </source>
</evidence>
<feature type="domain" description="Restriction endonuclease type IV Mrr" evidence="1">
    <location>
        <begin position="163"/>
        <end position="282"/>
    </location>
</feature>
<gene>
    <name evidence="3" type="ORF">ACFQDH_04900</name>
</gene>
<dbReference type="InterPro" id="IPR025745">
    <property type="entry name" value="Mrr-like_N_dom"/>
</dbReference>
<dbReference type="SUPFAM" id="SSF52980">
    <property type="entry name" value="Restriction endonuclease-like"/>
    <property type="match status" value="1"/>
</dbReference>
<organism evidence="3 4">
    <name type="scientific">Flexivirga alba</name>
    <dbReference type="NCBI Taxonomy" id="702742"/>
    <lineage>
        <taxon>Bacteria</taxon>
        <taxon>Bacillati</taxon>
        <taxon>Actinomycetota</taxon>
        <taxon>Actinomycetes</taxon>
        <taxon>Micrococcales</taxon>
        <taxon>Dermacoccaceae</taxon>
        <taxon>Flexivirga</taxon>
    </lineage>
</organism>
<proteinExistence type="predicted"/>
<dbReference type="InterPro" id="IPR007560">
    <property type="entry name" value="Restrct_endonuc_IV_Mrr"/>
</dbReference>
<keyword evidence="3" id="KW-0378">Hydrolase</keyword>
<keyword evidence="3" id="KW-0540">Nuclease</keyword>
<keyword evidence="3" id="KW-0255">Endonuclease</keyword>
<keyword evidence="4" id="KW-1185">Reference proteome</keyword>
<dbReference type="Pfam" id="PF04471">
    <property type="entry name" value="Mrr_cat"/>
    <property type="match status" value="1"/>
</dbReference>
<dbReference type="GO" id="GO:0016787">
    <property type="term" value="F:hydrolase activity"/>
    <property type="evidence" value="ECO:0007669"/>
    <property type="project" value="UniProtKB-KW"/>
</dbReference>
<accession>A0ABW2AD10</accession>
<dbReference type="PANTHER" id="PTHR30015">
    <property type="entry name" value="MRR RESTRICTION SYSTEM PROTEIN"/>
    <property type="match status" value="1"/>
</dbReference>
<evidence type="ECO:0000313" key="3">
    <source>
        <dbReference type="EMBL" id="MFC6704625.1"/>
    </source>
</evidence>
<dbReference type="Pfam" id="PF14338">
    <property type="entry name" value="Mrr_N"/>
    <property type="match status" value="1"/>
</dbReference>
<feature type="domain" description="Restriction system protein Mrr-like N-terminal" evidence="2">
    <location>
        <begin position="6"/>
        <end position="90"/>
    </location>
</feature>
<dbReference type="RefSeq" id="WP_382399028.1">
    <property type="nucleotide sequence ID" value="NZ_JBHSWH010000001.1"/>
</dbReference>
<name>A0ABW2AD10_9MICO</name>
<dbReference type="InterPro" id="IPR011335">
    <property type="entry name" value="Restrct_endonuc-II-like"/>
</dbReference>
<dbReference type="InterPro" id="IPR011856">
    <property type="entry name" value="tRNA_endonuc-like_dom_sf"/>
</dbReference>
<dbReference type="Proteomes" id="UP001596298">
    <property type="component" value="Unassembled WGS sequence"/>
</dbReference>
<dbReference type="Gene3D" id="3.40.1350.10">
    <property type="match status" value="1"/>
</dbReference>
<evidence type="ECO:0000259" key="2">
    <source>
        <dbReference type="Pfam" id="PF14338"/>
    </source>
</evidence>
<dbReference type="PANTHER" id="PTHR30015:SF7">
    <property type="entry name" value="TYPE IV METHYL-DIRECTED RESTRICTION ENZYME ECOKMRR"/>
    <property type="match status" value="1"/>
</dbReference>
<evidence type="ECO:0000259" key="1">
    <source>
        <dbReference type="Pfam" id="PF04471"/>
    </source>
</evidence>
<dbReference type="InterPro" id="IPR052906">
    <property type="entry name" value="Type_IV_Methyl-Rstrct_Enzyme"/>
</dbReference>
<dbReference type="GO" id="GO:0004519">
    <property type="term" value="F:endonuclease activity"/>
    <property type="evidence" value="ECO:0007669"/>
    <property type="project" value="UniProtKB-KW"/>
</dbReference>
<reference evidence="4" key="1">
    <citation type="journal article" date="2019" name="Int. J. Syst. Evol. Microbiol.">
        <title>The Global Catalogue of Microorganisms (GCM) 10K type strain sequencing project: providing services to taxonomists for standard genome sequencing and annotation.</title>
        <authorList>
            <consortium name="The Broad Institute Genomics Platform"/>
            <consortium name="The Broad Institute Genome Sequencing Center for Infectious Disease"/>
            <person name="Wu L."/>
            <person name="Ma J."/>
        </authorList>
    </citation>
    <scope>NUCLEOTIDE SEQUENCE [LARGE SCALE GENOMIC DNA]</scope>
    <source>
        <strain evidence="4">CCUG 58127</strain>
    </source>
</reference>
<protein>
    <submittedName>
        <fullName evidence="3">Restriction endonuclease</fullName>
        <ecNumber evidence="3">3.1.21.-</ecNumber>
    </submittedName>
</protein>
<comment type="caution">
    <text evidence="3">The sequence shown here is derived from an EMBL/GenBank/DDBJ whole genome shotgun (WGS) entry which is preliminary data.</text>
</comment>
<sequence>MSVPIWEQYMAPSLQYLSDGEVHRTREIVEAAGDLLDLTDAQRHILIPSGQQQWVNRGNWALSYLARAGATERPSRGRHQITEVGRKLLAAHPDGIREKDLRALSGIPDAPNTFKAFPTIRSASDVTANAETETTLDPEEQIASGVARIHADVADQLLTRILEQEPVFFEQAVLDLLMAMGYGGAEGSATRTQLSNDGGIDGIVDQDALGLSRIYVQAKRYAPENLVGRPAIQGFAGALAGNQANQGVFITTSRFSREATIFAEQVPTRIVLIDGNRLARLMIRYGVGVQVKQTIQIVEIDEDFFE</sequence>
<dbReference type="EMBL" id="JBHSWH010000001">
    <property type="protein sequence ID" value="MFC6704625.1"/>
    <property type="molecule type" value="Genomic_DNA"/>
</dbReference>
<dbReference type="EC" id="3.1.21.-" evidence="3"/>